<dbReference type="PANTHER" id="PTHR21015:SF22">
    <property type="entry name" value="GLYCOSYLTRANSFERASE"/>
    <property type="match status" value="1"/>
</dbReference>
<dbReference type="InterPro" id="IPR004276">
    <property type="entry name" value="GlycoTrans_28_N"/>
</dbReference>
<dbReference type="Pfam" id="PF04101">
    <property type="entry name" value="Glyco_tran_28_C"/>
    <property type="match status" value="1"/>
</dbReference>
<keyword evidence="14" id="KW-1185">Reference proteome</keyword>
<evidence type="ECO:0000256" key="9">
    <source>
        <dbReference type="ARBA" id="ARBA00023316"/>
    </source>
</evidence>
<feature type="binding site" evidence="10">
    <location>
        <position position="174"/>
    </location>
    <ligand>
        <name>UDP-N-acetyl-alpha-D-glucosamine</name>
        <dbReference type="ChEBI" id="CHEBI:57705"/>
    </ligand>
</feature>
<evidence type="ECO:0000256" key="7">
    <source>
        <dbReference type="ARBA" id="ARBA00023136"/>
    </source>
</evidence>
<dbReference type="GO" id="GO:0016757">
    <property type="term" value="F:glycosyltransferase activity"/>
    <property type="evidence" value="ECO:0007669"/>
    <property type="project" value="UniProtKB-KW"/>
</dbReference>
<feature type="domain" description="Glycosyltransferase family 28 N-terminal" evidence="11">
    <location>
        <begin position="12"/>
        <end position="151"/>
    </location>
</feature>
<dbReference type="HAMAP" id="MF_00033">
    <property type="entry name" value="MurG"/>
    <property type="match status" value="1"/>
</dbReference>
<reference evidence="13 14" key="1">
    <citation type="submission" date="2023-03" db="EMBL/GenBank/DDBJ databases">
        <title>Novel Species.</title>
        <authorList>
            <person name="Ma S."/>
        </authorList>
    </citation>
    <scope>NUCLEOTIDE SEQUENCE [LARGE SCALE GENOMIC DNA]</scope>
    <source>
        <strain evidence="13 14">B11</strain>
    </source>
</reference>
<dbReference type="Pfam" id="PF03033">
    <property type="entry name" value="Glyco_transf_28"/>
    <property type="match status" value="1"/>
</dbReference>
<evidence type="ECO:0000256" key="3">
    <source>
        <dbReference type="ARBA" id="ARBA00022676"/>
    </source>
</evidence>
<dbReference type="Proteomes" id="UP001461341">
    <property type="component" value="Chromosome"/>
</dbReference>
<feature type="binding site" evidence="10">
    <location>
        <position position="133"/>
    </location>
    <ligand>
        <name>UDP-N-acetyl-alpha-D-glucosamine</name>
        <dbReference type="ChEBI" id="CHEBI:57705"/>
    </ligand>
</feature>
<comment type="similarity">
    <text evidence="10">Belongs to the glycosyltransferase 28 family. MurG subfamily.</text>
</comment>
<comment type="catalytic activity">
    <reaction evidence="10">
        <text>di-trans,octa-cis-undecaprenyl diphospho-N-acetyl-alpha-D-muramoyl-L-alanyl-D-glutamyl-meso-2,6-diaminopimeloyl-D-alanyl-D-alanine + UDP-N-acetyl-alpha-D-glucosamine = di-trans,octa-cis-undecaprenyl diphospho-[N-acetyl-alpha-D-glucosaminyl-(1-&gt;4)]-N-acetyl-alpha-D-muramoyl-L-alanyl-D-glutamyl-meso-2,6-diaminopimeloyl-D-alanyl-D-alanine + UDP + H(+)</text>
        <dbReference type="Rhea" id="RHEA:31227"/>
        <dbReference type="ChEBI" id="CHEBI:15378"/>
        <dbReference type="ChEBI" id="CHEBI:57705"/>
        <dbReference type="ChEBI" id="CHEBI:58223"/>
        <dbReference type="ChEBI" id="CHEBI:61387"/>
        <dbReference type="ChEBI" id="CHEBI:61388"/>
        <dbReference type="EC" id="2.4.1.227"/>
    </reaction>
</comment>
<evidence type="ECO:0000259" key="12">
    <source>
        <dbReference type="Pfam" id="PF04101"/>
    </source>
</evidence>
<name>A0ABZ2Y827_9BACT</name>
<keyword evidence="8 10" id="KW-0131">Cell cycle</keyword>
<feature type="binding site" evidence="10">
    <location>
        <position position="206"/>
    </location>
    <ligand>
        <name>UDP-N-acetyl-alpha-D-glucosamine</name>
        <dbReference type="ChEBI" id="CHEBI:57705"/>
    </ligand>
</feature>
<dbReference type="InterPro" id="IPR006009">
    <property type="entry name" value="GlcNAc_MurG"/>
</dbReference>
<keyword evidence="4 10" id="KW-0808">Transferase</keyword>
<feature type="binding site" evidence="10">
    <location>
        <position position="302"/>
    </location>
    <ligand>
        <name>UDP-N-acetyl-alpha-D-glucosamine</name>
        <dbReference type="ChEBI" id="CHEBI:57705"/>
    </ligand>
</feature>
<evidence type="ECO:0000256" key="2">
    <source>
        <dbReference type="ARBA" id="ARBA00022618"/>
    </source>
</evidence>
<gene>
    <name evidence="10 13" type="primary">murG</name>
    <name evidence="13" type="ORF">QBE54_06085</name>
</gene>
<evidence type="ECO:0000256" key="5">
    <source>
        <dbReference type="ARBA" id="ARBA00022960"/>
    </source>
</evidence>
<dbReference type="PANTHER" id="PTHR21015">
    <property type="entry name" value="UDP-N-ACETYLGLUCOSAMINE--N-ACETYLMURAMYL-(PENTAPEPTIDE) PYROPHOSPHORYL-UNDECAPRENOL N-ACETYLGLUCOSAMINE TRANSFERASE 1"/>
    <property type="match status" value="1"/>
</dbReference>
<evidence type="ECO:0000313" key="14">
    <source>
        <dbReference type="Proteomes" id="UP001461341"/>
    </source>
</evidence>
<keyword evidence="3 10" id="KW-0328">Glycosyltransferase</keyword>
<dbReference type="EMBL" id="CP121689">
    <property type="protein sequence ID" value="WZL75170.1"/>
    <property type="molecule type" value="Genomic_DNA"/>
</dbReference>
<proteinExistence type="inferred from homology"/>
<keyword evidence="6 10" id="KW-0573">Peptidoglycan synthesis</keyword>
<comment type="subcellular location">
    <subcellularLocation>
        <location evidence="10">Cell membrane</location>
        <topology evidence="10">Peripheral membrane protein</topology>
        <orientation evidence="10">Cytoplasmic side</orientation>
    </subcellularLocation>
</comment>
<sequence>MRINYEMTGFNILIAAGGTGGHIFPSLAIVEELRELNPGGKVFFVGSTRKLEKELFASQKLPFFAIKARGWNRTLDIDLLKALVTNAVGIWQAFYVILKTRPNALLCMGSYPSLLTAFWAKILGIPIFVHEQNALPGMANRIVGRWAKRIFVSVPESKPHFPQEKVVVTGNPLRKDLLCWKNRKTEAREKLALKPDNPTILVMGGSLGAEIINTTLWKILDELVRESFQILHITGNRDFATACKITSSERYRPIPFSNSPGILYAASDLVICRSGASTIFELLWFGIPSILVPLKEAAENHQYYNALWLQKKQKVEIIQEEELTPNSLKEAIKKLYQSSKENTKQRREDLDVKTINPSLEKAARIIAEIIVEDLKGGKSFE</sequence>
<evidence type="ECO:0000313" key="13">
    <source>
        <dbReference type="EMBL" id="WZL75170.1"/>
    </source>
</evidence>
<keyword evidence="7 10" id="KW-0472">Membrane</keyword>
<comment type="function">
    <text evidence="10">Cell wall formation. Catalyzes the transfer of a GlcNAc subunit on undecaprenyl-pyrophosphoryl-MurNAc-pentapeptide (lipid intermediate I) to form undecaprenyl-pyrophosphoryl-MurNAc-(pentapeptide)GlcNAc (lipid intermediate II).</text>
</comment>
<comment type="caution">
    <text evidence="10">Lacks conserved residue(s) required for the propagation of feature annotation.</text>
</comment>
<keyword evidence="9 10" id="KW-0961">Cell wall biogenesis/degradation</keyword>
<dbReference type="InterPro" id="IPR007235">
    <property type="entry name" value="Glyco_trans_28_C"/>
</dbReference>
<evidence type="ECO:0000256" key="8">
    <source>
        <dbReference type="ARBA" id="ARBA00023306"/>
    </source>
</evidence>
<evidence type="ECO:0000256" key="1">
    <source>
        <dbReference type="ARBA" id="ARBA00022475"/>
    </source>
</evidence>
<dbReference type="EC" id="2.4.1.227" evidence="10"/>
<protein>
    <recommendedName>
        <fullName evidence="10">UDP-N-acetylglucosamine--N-acetylmuramyl-(pentapeptide) pyrophosphoryl-undecaprenol N-acetylglucosamine transferase</fullName>
        <ecNumber evidence="10">2.4.1.227</ecNumber>
    </recommendedName>
    <alternativeName>
        <fullName evidence="10">Undecaprenyl-PP-MurNAc-pentapeptide-UDPGlcNAc GlcNAc transferase</fullName>
    </alternativeName>
</protein>
<organism evidence="13 14">
    <name type="scientific">Thermatribacter velox</name>
    <dbReference type="NCBI Taxonomy" id="3039681"/>
    <lineage>
        <taxon>Bacteria</taxon>
        <taxon>Pseudomonadati</taxon>
        <taxon>Atribacterota</taxon>
        <taxon>Atribacteria</taxon>
        <taxon>Atribacterales</taxon>
        <taxon>Thermatribacteraceae</taxon>
        <taxon>Thermatribacter</taxon>
    </lineage>
</organism>
<keyword evidence="5 10" id="KW-0133">Cell shape</keyword>
<keyword evidence="2 10" id="KW-0132">Cell division</keyword>
<dbReference type="SUPFAM" id="SSF53756">
    <property type="entry name" value="UDP-Glycosyltransferase/glycogen phosphorylase"/>
    <property type="match status" value="1"/>
</dbReference>
<keyword evidence="1 10" id="KW-1003">Cell membrane</keyword>
<feature type="binding site" evidence="10">
    <location>
        <begin position="19"/>
        <end position="21"/>
    </location>
    <ligand>
        <name>UDP-N-acetyl-alpha-D-glucosamine</name>
        <dbReference type="ChEBI" id="CHEBI:57705"/>
    </ligand>
</feature>
<evidence type="ECO:0000256" key="4">
    <source>
        <dbReference type="ARBA" id="ARBA00022679"/>
    </source>
</evidence>
<dbReference type="RefSeq" id="WP_369017316.1">
    <property type="nucleotide sequence ID" value="NZ_CP121689.1"/>
</dbReference>
<evidence type="ECO:0000256" key="6">
    <source>
        <dbReference type="ARBA" id="ARBA00022984"/>
    </source>
</evidence>
<evidence type="ECO:0000256" key="10">
    <source>
        <dbReference type="HAMAP-Rule" id="MF_00033"/>
    </source>
</evidence>
<evidence type="ECO:0000259" key="11">
    <source>
        <dbReference type="Pfam" id="PF03033"/>
    </source>
</evidence>
<comment type="pathway">
    <text evidence="10">Cell wall biogenesis; peptidoglycan biosynthesis.</text>
</comment>
<dbReference type="CDD" id="cd03785">
    <property type="entry name" value="GT28_MurG"/>
    <property type="match status" value="1"/>
</dbReference>
<accession>A0ABZ2Y827</accession>
<feature type="domain" description="Glycosyl transferase family 28 C-terminal" evidence="12">
    <location>
        <begin position="199"/>
        <end position="347"/>
    </location>
</feature>
<dbReference type="Gene3D" id="3.40.50.2000">
    <property type="entry name" value="Glycogen Phosphorylase B"/>
    <property type="match status" value="2"/>
</dbReference>
<dbReference type="NCBIfam" id="TIGR01133">
    <property type="entry name" value="murG"/>
    <property type="match status" value="1"/>
</dbReference>